<keyword evidence="4" id="KW-1185">Reference proteome</keyword>
<reference evidence="4" key="1">
    <citation type="journal article" date="2017" name="bioRxiv">
        <title>Comparative analysis of the genomes of Stylophora pistillata and Acropora digitifera provides evidence for extensive differences between species of corals.</title>
        <authorList>
            <person name="Voolstra C.R."/>
            <person name="Li Y."/>
            <person name="Liew Y.J."/>
            <person name="Baumgarten S."/>
            <person name="Zoccola D."/>
            <person name="Flot J.-F."/>
            <person name="Tambutte S."/>
            <person name="Allemand D."/>
            <person name="Aranda M."/>
        </authorList>
    </citation>
    <scope>NUCLEOTIDE SEQUENCE [LARGE SCALE GENOMIC DNA]</scope>
</reference>
<feature type="compositionally biased region" description="Polar residues" evidence="2">
    <location>
        <begin position="73"/>
        <end position="90"/>
    </location>
</feature>
<evidence type="ECO:0000256" key="1">
    <source>
        <dbReference type="SAM" id="Coils"/>
    </source>
</evidence>
<keyword evidence="1" id="KW-0175">Coiled coil</keyword>
<feature type="region of interest" description="Disordered" evidence="2">
    <location>
        <begin position="120"/>
        <end position="163"/>
    </location>
</feature>
<dbReference type="InterPro" id="IPR052831">
    <property type="entry name" value="Apoptosis_promoter"/>
</dbReference>
<protein>
    <submittedName>
        <fullName evidence="3">Programmed cell death protein 7</fullName>
    </submittedName>
</protein>
<feature type="compositionally biased region" description="Polar residues" evidence="2">
    <location>
        <begin position="48"/>
        <end position="60"/>
    </location>
</feature>
<accession>A0A2B4SM35</accession>
<dbReference type="Proteomes" id="UP000225706">
    <property type="component" value="Unassembled WGS sequence"/>
</dbReference>
<dbReference type="STRING" id="50429.A0A2B4SM35"/>
<dbReference type="PANTHER" id="PTHR48190:SF2">
    <property type="entry name" value="PROGRAMMED CELL DEATH PROTEIN 7"/>
    <property type="match status" value="1"/>
</dbReference>
<name>A0A2B4SM35_STYPI</name>
<feature type="compositionally biased region" description="Basic and acidic residues" evidence="2">
    <location>
        <begin position="320"/>
        <end position="334"/>
    </location>
</feature>
<dbReference type="OrthoDB" id="2289628at2759"/>
<dbReference type="GO" id="GO:0005689">
    <property type="term" value="C:U12-type spliceosomal complex"/>
    <property type="evidence" value="ECO:0007669"/>
    <property type="project" value="TreeGrafter"/>
</dbReference>
<dbReference type="PANTHER" id="PTHR48190">
    <property type="entry name" value="PROGRAMMED CELL DEATH PROTEIN 7"/>
    <property type="match status" value="1"/>
</dbReference>
<evidence type="ECO:0000256" key="2">
    <source>
        <dbReference type="SAM" id="MobiDB-lite"/>
    </source>
</evidence>
<comment type="caution">
    <text evidence="3">The sequence shown here is derived from an EMBL/GenBank/DDBJ whole genome shotgun (WGS) entry which is preliminary data.</text>
</comment>
<feature type="region of interest" description="Disordered" evidence="2">
    <location>
        <begin position="1"/>
        <end position="26"/>
    </location>
</feature>
<dbReference type="AlphaFoldDB" id="A0A2B4SM35"/>
<evidence type="ECO:0000313" key="3">
    <source>
        <dbReference type="EMBL" id="PFX31764.1"/>
    </source>
</evidence>
<organism evidence="3 4">
    <name type="scientific">Stylophora pistillata</name>
    <name type="common">Smooth cauliflower coral</name>
    <dbReference type="NCBI Taxonomy" id="50429"/>
    <lineage>
        <taxon>Eukaryota</taxon>
        <taxon>Metazoa</taxon>
        <taxon>Cnidaria</taxon>
        <taxon>Anthozoa</taxon>
        <taxon>Hexacorallia</taxon>
        <taxon>Scleractinia</taxon>
        <taxon>Astrocoeniina</taxon>
        <taxon>Pocilloporidae</taxon>
        <taxon>Stylophora</taxon>
    </lineage>
</organism>
<sequence length="537" mass="61550">MAYHNVQRFSKPPLQQNHGNLRQGKQPMGVNIPEMQRQSFPAGQFTTDKQRHVQNSSPNSHYEPFSGHGQIQLRPNSSQTNMNNNIAHHPSSFSAGALQISNLNSLPAANKVSIPHENSSFSSFTESSSGPFPQPISGSHVPAPIQFPPSLPTSSPAMQLTALPSLPNSSPAIHLLAPPSLPNQTPSLHMAAPVLPVGQPTARVQEFSSQDKINTFLKERGISKQDKQQTIKSNLKLHTAKDLMVEWLQLISELSLQRDKLAELASSQNELEWKQELDKAQVLKARIEQIQALFSFPEEIKKLEEQVLKRKKKREWQKRRREEEYSQRQESEERKKKHHKKIDAWRSQIMAKDEAKRRAESMKHEAGGVLGEVKRKQTEATKAVDLLRALRKLREARKQEAEVKGVYLKPTEEQNRRFDERVKWVENVMVRRRELYEAEEKTLQVMLAEEEEEKEKERREMERKKQESLGLSDPMDWFHTYYNQAESNLQSLLQIRRQWDAFLVLETFPGASRIPDGCVTPTEPSSELWATALIDKG</sequence>
<feature type="compositionally biased region" description="Low complexity" evidence="2">
    <location>
        <begin position="120"/>
        <end position="129"/>
    </location>
</feature>
<dbReference type="EMBL" id="LSMT01000031">
    <property type="protein sequence ID" value="PFX31764.1"/>
    <property type="molecule type" value="Genomic_DNA"/>
</dbReference>
<gene>
    <name evidence="3" type="primary">Pdcd7</name>
    <name evidence="3" type="ORF">AWC38_SpisGene3369</name>
</gene>
<feature type="region of interest" description="Disordered" evidence="2">
    <location>
        <begin position="318"/>
        <end position="342"/>
    </location>
</feature>
<evidence type="ECO:0000313" key="4">
    <source>
        <dbReference type="Proteomes" id="UP000225706"/>
    </source>
</evidence>
<proteinExistence type="predicted"/>
<feature type="region of interest" description="Disordered" evidence="2">
    <location>
        <begin position="48"/>
        <end position="90"/>
    </location>
</feature>
<dbReference type="InterPro" id="IPR031974">
    <property type="entry name" value="PDCD7"/>
</dbReference>
<dbReference type="Pfam" id="PF16021">
    <property type="entry name" value="PDCD7"/>
    <property type="match status" value="1"/>
</dbReference>
<feature type="coiled-coil region" evidence="1">
    <location>
        <begin position="433"/>
        <end position="469"/>
    </location>
</feature>